<keyword evidence="7" id="KW-1185">Reference proteome</keyword>
<dbReference type="Proteomes" id="UP000515292">
    <property type="component" value="Chromosome"/>
</dbReference>
<dbReference type="RefSeq" id="WP_182296770.1">
    <property type="nucleotide sequence ID" value="NZ_CP059851.1"/>
</dbReference>
<dbReference type="CDD" id="cd06170">
    <property type="entry name" value="LuxR_C_like"/>
    <property type="match status" value="1"/>
</dbReference>
<dbReference type="InterPro" id="IPR025091">
    <property type="entry name" value="DUF4019"/>
</dbReference>
<dbReference type="InterPro" id="IPR016032">
    <property type="entry name" value="Sig_transdc_resp-reg_C-effctor"/>
</dbReference>
<dbReference type="SUPFAM" id="SSF46894">
    <property type="entry name" value="C-terminal effector domain of the bipartite response regulators"/>
    <property type="match status" value="1"/>
</dbReference>
<evidence type="ECO:0000259" key="5">
    <source>
        <dbReference type="PROSITE" id="PS50043"/>
    </source>
</evidence>
<evidence type="ECO:0000256" key="4">
    <source>
        <dbReference type="SAM" id="MobiDB-lite"/>
    </source>
</evidence>
<dbReference type="InterPro" id="IPR000792">
    <property type="entry name" value="Tscrpt_reg_LuxR_C"/>
</dbReference>
<proteinExistence type="predicted"/>
<evidence type="ECO:0000256" key="2">
    <source>
        <dbReference type="ARBA" id="ARBA00023125"/>
    </source>
</evidence>
<name>A0A7G5IIG8_9SPHN</name>
<keyword evidence="2" id="KW-0238">DNA-binding</keyword>
<evidence type="ECO:0000256" key="1">
    <source>
        <dbReference type="ARBA" id="ARBA00023015"/>
    </source>
</evidence>
<reference evidence="6 7" key="1">
    <citation type="submission" date="2020-07" db="EMBL/GenBank/DDBJ databases">
        <title>Complete genome sequence for Sandaracinobacter sp. M6.</title>
        <authorList>
            <person name="Tang Y."/>
            <person name="Liu Q."/>
            <person name="Guo Z."/>
            <person name="Lei P."/>
            <person name="Huang B."/>
        </authorList>
    </citation>
    <scope>NUCLEOTIDE SEQUENCE [LARGE SCALE GENOMIC DNA]</scope>
    <source>
        <strain evidence="6 7">M6</strain>
    </source>
</reference>
<dbReference type="KEGG" id="sand:H3309_01215"/>
<dbReference type="PANTHER" id="PTHR44688">
    <property type="entry name" value="DNA-BINDING TRANSCRIPTIONAL ACTIVATOR DEVR_DOSR"/>
    <property type="match status" value="1"/>
</dbReference>
<protein>
    <submittedName>
        <fullName evidence="6">DUF4019 domain-containing protein</fullName>
    </submittedName>
</protein>
<gene>
    <name evidence="6" type="ORF">H3309_01215</name>
</gene>
<feature type="domain" description="HTH luxR-type" evidence="5">
    <location>
        <begin position="1"/>
        <end position="64"/>
    </location>
</feature>
<accession>A0A7G5IIG8</accession>
<keyword evidence="3" id="KW-0804">Transcription</keyword>
<dbReference type="PROSITE" id="PS50043">
    <property type="entry name" value="HTH_LUXR_2"/>
    <property type="match status" value="1"/>
</dbReference>
<dbReference type="GO" id="GO:0003677">
    <property type="term" value="F:DNA binding"/>
    <property type="evidence" value="ECO:0007669"/>
    <property type="project" value="UniProtKB-KW"/>
</dbReference>
<dbReference type="Pfam" id="PF00196">
    <property type="entry name" value="GerE"/>
    <property type="match status" value="1"/>
</dbReference>
<feature type="region of interest" description="Disordered" evidence="4">
    <location>
        <begin position="61"/>
        <end position="98"/>
    </location>
</feature>
<dbReference type="PRINTS" id="PR00038">
    <property type="entry name" value="HTHLUXR"/>
</dbReference>
<organism evidence="6 7">
    <name type="scientific">Sandaracinobacteroides saxicola</name>
    <dbReference type="NCBI Taxonomy" id="2759707"/>
    <lineage>
        <taxon>Bacteria</taxon>
        <taxon>Pseudomonadati</taxon>
        <taxon>Pseudomonadota</taxon>
        <taxon>Alphaproteobacteria</taxon>
        <taxon>Sphingomonadales</taxon>
        <taxon>Sphingosinicellaceae</taxon>
        <taxon>Sandaracinobacteroides</taxon>
    </lineage>
</organism>
<dbReference type="InterPro" id="IPR036388">
    <property type="entry name" value="WH-like_DNA-bd_sf"/>
</dbReference>
<keyword evidence="1" id="KW-0805">Transcription regulation</keyword>
<dbReference type="Pfam" id="PF13211">
    <property type="entry name" value="DUF4019"/>
    <property type="match status" value="1"/>
</dbReference>
<dbReference type="SMART" id="SM00421">
    <property type="entry name" value="HTH_LUXR"/>
    <property type="match status" value="1"/>
</dbReference>
<evidence type="ECO:0000313" key="7">
    <source>
        <dbReference type="Proteomes" id="UP000515292"/>
    </source>
</evidence>
<dbReference type="AlphaFoldDB" id="A0A7G5IIG8"/>
<dbReference type="EMBL" id="CP059851">
    <property type="protein sequence ID" value="QMW23160.1"/>
    <property type="molecule type" value="Genomic_DNA"/>
</dbReference>
<sequence>MPDPRLTEKEKQTLRLLAAGHDAKSIAAHLGLSVHTVNERLRDSRHKLGTSSSREAARLLRDQEGAAPEKAADNFLGADTDRTPAQPSTSEGIGADRHPRPGLIIGGIAMLSLLVALAVAASSPSNETPATPVATTAESATVATARHWLALLDAGDWNASYQATGTAFRSLNSGATWAAASEKARAPLGAAISRDLVSVSDVPAPPNGYWMVKFRTRFARRPDAIETVSLEHEGGEWRVVGITIE</sequence>
<dbReference type="Gene3D" id="1.10.10.10">
    <property type="entry name" value="Winged helix-like DNA-binding domain superfamily/Winged helix DNA-binding domain"/>
    <property type="match status" value="1"/>
</dbReference>
<evidence type="ECO:0000313" key="6">
    <source>
        <dbReference type="EMBL" id="QMW23160.1"/>
    </source>
</evidence>
<evidence type="ECO:0000256" key="3">
    <source>
        <dbReference type="ARBA" id="ARBA00023163"/>
    </source>
</evidence>
<dbReference type="GO" id="GO:0006355">
    <property type="term" value="P:regulation of DNA-templated transcription"/>
    <property type="evidence" value="ECO:0007669"/>
    <property type="project" value="InterPro"/>
</dbReference>
<dbReference type="PANTHER" id="PTHR44688:SF16">
    <property type="entry name" value="DNA-BINDING TRANSCRIPTIONAL ACTIVATOR DEVR_DOSR"/>
    <property type="match status" value="1"/>
</dbReference>